<dbReference type="EMBL" id="JAHWGI010001262">
    <property type="protein sequence ID" value="KAK3926528.1"/>
    <property type="molecule type" value="Genomic_DNA"/>
</dbReference>
<evidence type="ECO:0000256" key="5">
    <source>
        <dbReference type="SAM" id="MobiDB-lite"/>
    </source>
</evidence>
<comment type="subcellular location">
    <subcellularLocation>
        <location evidence="1">Secreted</location>
    </subcellularLocation>
</comment>
<keyword evidence="3 6" id="KW-0560">Oxidoreductase</keyword>
<dbReference type="GO" id="GO:0005576">
    <property type="term" value="C:extracellular region"/>
    <property type="evidence" value="ECO:0007669"/>
    <property type="project" value="UniProtKB-SubCell"/>
</dbReference>
<keyword evidence="7" id="KW-1185">Reference proteome</keyword>
<keyword evidence="3 6" id="KW-0575">Peroxidase</keyword>
<dbReference type="Pfam" id="PF03098">
    <property type="entry name" value="An_peroxidase"/>
    <property type="match status" value="1"/>
</dbReference>
<reference evidence="6" key="2">
    <citation type="journal article" date="2023" name="BMC Genomics">
        <title>Pest status, molecular evolution, and epigenetic factors derived from the genome assembly of Frankliniella fusca, a thysanopteran phytovirus vector.</title>
        <authorList>
            <person name="Catto M.A."/>
            <person name="Labadie P.E."/>
            <person name="Jacobson A.L."/>
            <person name="Kennedy G.G."/>
            <person name="Srinivasan R."/>
            <person name="Hunt B.G."/>
        </authorList>
    </citation>
    <scope>NUCLEOTIDE SEQUENCE</scope>
    <source>
        <strain evidence="6">PL_HMW_Pooled</strain>
    </source>
</reference>
<protein>
    <submittedName>
        <fullName evidence="6">Peroxidase mlt-7</fullName>
    </submittedName>
</protein>
<keyword evidence="4" id="KW-0325">Glycoprotein</keyword>
<dbReference type="AlphaFoldDB" id="A0AAE1HSG8"/>
<feature type="compositionally biased region" description="Basic and acidic residues" evidence="5">
    <location>
        <begin position="114"/>
        <end position="125"/>
    </location>
</feature>
<feature type="compositionally biased region" description="Basic residues" evidence="5">
    <location>
        <begin position="167"/>
        <end position="179"/>
    </location>
</feature>
<feature type="non-terminal residue" evidence="6">
    <location>
        <position position="190"/>
    </location>
</feature>
<dbReference type="InterPro" id="IPR010255">
    <property type="entry name" value="Haem_peroxidase_sf"/>
</dbReference>
<evidence type="ECO:0000256" key="4">
    <source>
        <dbReference type="ARBA" id="ARBA00023180"/>
    </source>
</evidence>
<dbReference type="InterPro" id="IPR019791">
    <property type="entry name" value="Haem_peroxidase_animal"/>
</dbReference>
<dbReference type="PROSITE" id="PS50292">
    <property type="entry name" value="PEROXIDASE_3"/>
    <property type="match status" value="1"/>
</dbReference>
<reference evidence="6" key="1">
    <citation type="submission" date="2021-07" db="EMBL/GenBank/DDBJ databases">
        <authorList>
            <person name="Catto M.A."/>
            <person name="Jacobson A."/>
            <person name="Kennedy G."/>
            <person name="Labadie P."/>
            <person name="Hunt B.G."/>
            <person name="Srinivasan R."/>
        </authorList>
    </citation>
    <scope>NUCLEOTIDE SEQUENCE</scope>
    <source>
        <strain evidence="6">PL_HMW_Pooled</strain>
        <tissue evidence="6">Head</tissue>
    </source>
</reference>
<accession>A0AAE1HSG8</accession>
<sequence length="190" mass="21438">MFRSGNKAFGSDLAAVDIERGREHGLPGYNAYRQHCGLRRARTFQQFNDTISSEVRGVSWVAYPHGASARLTSSLLLLLLLPAEHRAAPPVLRFPRRRGPTGRRAPREGRRHLPAGEHHLPDAALRRRRPVQAVEEGRPLLLRPQQAPVQLHARSAAGDRQGDHGPRHLRQHRGRHHDPARRVPQPGRPR</sequence>
<evidence type="ECO:0000256" key="2">
    <source>
        <dbReference type="ARBA" id="ARBA00022525"/>
    </source>
</evidence>
<feature type="region of interest" description="Disordered" evidence="5">
    <location>
        <begin position="93"/>
        <end position="190"/>
    </location>
</feature>
<proteinExistence type="predicted"/>
<dbReference type="GO" id="GO:0004601">
    <property type="term" value="F:peroxidase activity"/>
    <property type="evidence" value="ECO:0007669"/>
    <property type="project" value="UniProtKB-KW"/>
</dbReference>
<dbReference type="GO" id="GO:0006979">
    <property type="term" value="P:response to oxidative stress"/>
    <property type="evidence" value="ECO:0007669"/>
    <property type="project" value="InterPro"/>
</dbReference>
<evidence type="ECO:0000256" key="1">
    <source>
        <dbReference type="ARBA" id="ARBA00004613"/>
    </source>
</evidence>
<evidence type="ECO:0000313" key="7">
    <source>
        <dbReference type="Proteomes" id="UP001219518"/>
    </source>
</evidence>
<evidence type="ECO:0000313" key="6">
    <source>
        <dbReference type="EMBL" id="KAK3926528.1"/>
    </source>
</evidence>
<dbReference type="GO" id="GO:0020037">
    <property type="term" value="F:heme binding"/>
    <property type="evidence" value="ECO:0007669"/>
    <property type="project" value="InterPro"/>
</dbReference>
<dbReference type="Gene3D" id="1.10.640.10">
    <property type="entry name" value="Haem peroxidase domain superfamily, animal type"/>
    <property type="match status" value="1"/>
</dbReference>
<keyword evidence="2" id="KW-0964">Secreted</keyword>
<dbReference type="SUPFAM" id="SSF48113">
    <property type="entry name" value="Heme-dependent peroxidases"/>
    <property type="match status" value="1"/>
</dbReference>
<dbReference type="InterPro" id="IPR037120">
    <property type="entry name" value="Haem_peroxidase_sf_animal"/>
</dbReference>
<dbReference type="PANTHER" id="PTHR11475">
    <property type="entry name" value="OXIDASE/PEROXIDASE"/>
    <property type="match status" value="1"/>
</dbReference>
<gene>
    <name evidence="6" type="ORF">KUF71_014745</name>
</gene>
<evidence type="ECO:0000256" key="3">
    <source>
        <dbReference type="ARBA" id="ARBA00022559"/>
    </source>
</evidence>
<dbReference type="Proteomes" id="UP001219518">
    <property type="component" value="Unassembled WGS sequence"/>
</dbReference>
<name>A0AAE1HSG8_9NEOP</name>
<organism evidence="6 7">
    <name type="scientific">Frankliniella fusca</name>
    <dbReference type="NCBI Taxonomy" id="407009"/>
    <lineage>
        <taxon>Eukaryota</taxon>
        <taxon>Metazoa</taxon>
        <taxon>Ecdysozoa</taxon>
        <taxon>Arthropoda</taxon>
        <taxon>Hexapoda</taxon>
        <taxon>Insecta</taxon>
        <taxon>Pterygota</taxon>
        <taxon>Neoptera</taxon>
        <taxon>Paraneoptera</taxon>
        <taxon>Thysanoptera</taxon>
        <taxon>Terebrantia</taxon>
        <taxon>Thripoidea</taxon>
        <taxon>Thripidae</taxon>
        <taxon>Frankliniella</taxon>
    </lineage>
</organism>
<comment type="caution">
    <text evidence="6">The sequence shown here is derived from an EMBL/GenBank/DDBJ whole genome shotgun (WGS) entry which is preliminary data.</text>
</comment>
<dbReference type="PANTHER" id="PTHR11475:SF4">
    <property type="entry name" value="CHORION PEROXIDASE"/>
    <property type="match status" value="1"/>
</dbReference>